<dbReference type="Proteomes" id="UP001501456">
    <property type="component" value="Unassembled WGS sequence"/>
</dbReference>
<gene>
    <name evidence="2" type="ORF">GCM10022271_10660</name>
</gene>
<keyword evidence="1" id="KW-0472">Membrane</keyword>
<feature type="transmembrane region" description="Helical" evidence="1">
    <location>
        <begin position="13"/>
        <end position="32"/>
    </location>
</feature>
<comment type="caution">
    <text evidence="2">The sequence shown here is derived from an EMBL/GenBank/DDBJ whole genome shotgun (WGS) entry which is preliminary data.</text>
</comment>
<sequence length="90" mass="10942">MINNDLTLVFWNWVYKFVSLYLMINDIMKLITVKRQTKDEKRHTPKMGELLTKVTYIRKQFLSVPYKTLHKYRETYYGEIKDCEACNLAR</sequence>
<dbReference type="EMBL" id="BAABBI010000001">
    <property type="protein sequence ID" value="GAA3780235.1"/>
    <property type="molecule type" value="Genomic_DNA"/>
</dbReference>
<evidence type="ECO:0000256" key="1">
    <source>
        <dbReference type="SAM" id="Phobius"/>
    </source>
</evidence>
<evidence type="ECO:0000313" key="2">
    <source>
        <dbReference type="EMBL" id="GAA3780235.1"/>
    </source>
</evidence>
<evidence type="ECO:0000313" key="3">
    <source>
        <dbReference type="Proteomes" id="UP001501456"/>
    </source>
</evidence>
<protein>
    <recommendedName>
        <fullName evidence="4">Transposase</fullName>
    </recommendedName>
</protein>
<organism evidence="2 3">
    <name type="scientific">Corallibacter vietnamensis</name>
    <dbReference type="NCBI Taxonomy" id="904130"/>
    <lineage>
        <taxon>Bacteria</taxon>
        <taxon>Pseudomonadati</taxon>
        <taxon>Bacteroidota</taxon>
        <taxon>Flavobacteriia</taxon>
        <taxon>Flavobacteriales</taxon>
        <taxon>Flavobacteriaceae</taxon>
        <taxon>Corallibacter</taxon>
    </lineage>
</organism>
<reference evidence="3" key="1">
    <citation type="journal article" date="2019" name="Int. J. Syst. Evol. Microbiol.">
        <title>The Global Catalogue of Microorganisms (GCM) 10K type strain sequencing project: providing services to taxonomists for standard genome sequencing and annotation.</title>
        <authorList>
            <consortium name="The Broad Institute Genomics Platform"/>
            <consortium name="The Broad Institute Genome Sequencing Center for Infectious Disease"/>
            <person name="Wu L."/>
            <person name="Ma J."/>
        </authorList>
    </citation>
    <scope>NUCLEOTIDE SEQUENCE [LARGE SCALE GENOMIC DNA]</scope>
    <source>
        <strain evidence="3">JCM 17525</strain>
    </source>
</reference>
<keyword evidence="3" id="KW-1185">Reference proteome</keyword>
<proteinExistence type="predicted"/>
<keyword evidence="1" id="KW-1133">Transmembrane helix</keyword>
<keyword evidence="1" id="KW-0812">Transmembrane</keyword>
<name>A0ABP7H7D4_9FLAO</name>
<accession>A0ABP7H7D4</accession>
<evidence type="ECO:0008006" key="4">
    <source>
        <dbReference type="Google" id="ProtNLM"/>
    </source>
</evidence>